<evidence type="ECO:0000313" key="6">
    <source>
        <dbReference type="Proteomes" id="UP000522663"/>
    </source>
</evidence>
<dbReference type="GO" id="GO:0005886">
    <property type="term" value="C:plasma membrane"/>
    <property type="evidence" value="ECO:0007669"/>
    <property type="project" value="TreeGrafter"/>
</dbReference>
<feature type="signal peptide" evidence="4">
    <location>
        <begin position="1"/>
        <end position="49"/>
    </location>
</feature>
<feature type="chain" id="PRO_5029457892" evidence="4">
    <location>
        <begin position="50"/>
        <end position="404"/>
    </location>
</feature>
<dbReference type="Proteomes" id="UP000522663">
    <property type="component" value="Unassembled WGS sequence"/>
</dbReference>
<gene>
    <name evidence="5" type="primary">Lrrc19</name>
    <name evidence="5" type="ORF">ODOGUJ_R01209</name>
</gene>
<comment type="caution">
    <text evidence="5">The sequence shown here is derived from an EMBL/GenBank/DDBJ whole genome shotgun (WGS) entry which is preliminary data.</text>
</comment>
<organism evidence="5 6">
    <name type="scientific">Odontophorus gujanensis</name>
    <name type="common">marbled wood quail</name>
    <dbReference type="NCBI Taxonomy" id="886794"/>
    <lineage>
        <taxon>Eukaryota</taxon>
        <taxon>Metazoa</taxon>
        <taxon>Chordata</taxon>
        <taxon>Craniata</taxon>
        <taxon>Vertebrata</taxon>
        <taxon>Euteleostomi</taxon>
        <taxon>Archelosauria</taxon>
        <taxon>Archosauria</taxon>
        <taxon>Dinosauria</taxon>
        <taxon>Saurischia</taxon>
        <taxon>Theropoda</taxon>
        <taxon>Coelurosauria</taxon>
        <taxon>Aves</taxon>
        <taxon>Neognathae</taxon>
        <taxon>Galloanserae</taxon>
        <taxon>Galliformes</taxon>
        <taxon>Odontophoridae</taxon>
        <taxon>Odontophorus</taxon>
    </lineage>
</organism>
<dbReference type="PANTHER" id="PTHR31450">
    <property type="entry name" value="LEUCINE-RICH REPEAT-CONTAINING PROTEIN 19 LRRC19 FAMILY MEMBER"/>
    <property type="match status" value="1"/>
</dbReference>
<feature type="non-terminal residue" evidence="5">
    <location>
        <position position="404"/>
    </location>
</feature>
<dbReference type="EMBL" id="VXAB01011955">
    <property type="protein sequence ID" value="NXJ14318.1"/>
    <property type="molecule type" value="Genomic_DNA"/>
</dbReference>
<dbReference type="Gene3D" id="3.80.10.10">
    <property type="entry name" value="Ribonuclease Inhibitor"/>
    <property type="match status" value="1"/>
</dbReference>
<keyword evidence="1" id="KW-0433">Leucine-rich repeat</keyword>
<dbReference type="Pfam" id="PF15176">
    <property type="entry name" value="LRR19-TM"/>
    <property type="match status" value="1"/>
</dbReference>
<feature type="non-terminal residue" evidence="5">
    <location>
        <position position="1"/>
    </location>
</feature>
<evidence type="ECO:0000256" key="1">
    <source>
        <dbReference type="ARBA" id="ARBA00022614"/>
    </source>
</evidence>
<protein>
    <submittedName>
        <fullName evidence="5">LRC19 protein</fullName>
    </submittedName>
</protein>
<dbReference type="GO" id="GO:1901224">
    <property type="term" value="P:positive regulation of non-canonical NF-kappaB signal transduction"/>
    <property type="evidence" value="ECO:0007669"/>
    <property type="project" value="TreeGrafter"/>
</dbReference>
<dbReference type="InterPro" id="IPR003591">
    <property type="entry name" value="Leu-rich_rpt_typical-subtyp"/>
</dbReference>
<dbReference type="SMART" id="SM00369">
    <property type="entry name" value="LRR_TYP"/>
    <property type="match status" value="4"/>
</dbReference>
<dbReference type="Pfam" id="PF13855">
    <property type="entry name" value="LRR_8"/>
    <property type="match status" value="1"/>
</dbReference>
<dbReference type="InterPro" id="IPR032675">
    <property type="entry name" value="LRR_dom_sf"/>
</dbReference>
<keyword evidence="4" id="KW-0732">Signal</keyword>
<accession>A0A7K9YWP6</accession>
<evidence type="ECO:0000256" key="4">
    <source>
        <dbReference type="SAM" id="SignalP"/>
    </source>
</evidence>
<keyword evidence="3" id="KW-0812">Transmembrane</keyword>
<sequence>LLRDTTSCQCTEKSLWVYGAPRSNRKTLNMKLSWLMTWAGMLLLNPVTADCNITSQTVICDESGKNLSSVPTDMLQNVTKLNLKNNKITLKHNYKEILIRLSNLAELYLNENMITLLYNNSFYNLTELVILDTSNNYINTVHQAAFAGLYQLIVLNLSHNRITQLDSDKFSSLKNLKVLNLQNNLLESYHTKSSFKLTTITLDGNPWNGSCSLLYLQIWLTASNVTMENENNTMRTFPNIKQKFSIKTATIQPVECETEKLSLETAITSTYAIKHQSTVFLTALTSNITGNNGTHAAFPVLGKSWTFLVGVLGFVLSTTLLIFTATKCPTWYQYLMSYRHRRLEENDPEMFEQEFSADTSSFPATSDINNEDPIVIFDKTNAFEPEEDGFIEDKYIDTYVTEER</sequence>
<keyword evidence="3" id="KW-0472">Membrane</keyword>
<dbReference type="AlphaFoldDB" id="A0A7K9YWP6"/>
<dbReference type="PANTHER" id="PTHR31450:SF4">
    <property type="entry name" value="LEUCINE-RICH REPEAT-CONTAINING PROTEIN 19"/>
    <property type="match status" value="1"/>
</dbReference>
<feature type="transmembrane region" description="Helical" evidence="3">
    <location>
        <begin position="305"/>
        <end position="326"/>
    </location>
</feature>
<dbReference type="OrthoDB" id="1394818at2759"/>
<evidence type="ECO:0000256" key="3">
    <source>
        <dbReference type="SAM" id="Phobius"/>
    </source>
</evidence>
<proteinExistence type="predicted"/>
<name>A0A7K9YWP6_9GALL</name>
<reference evidence="5 6" key="1">
    <citation type="submission" date="2019-09" db="EMBL/GenBank/DDBJ databases">
        <title>Bird 10,000 Genomes (B10K) Project - Family phase.</title>
        <authorList>
            <person name="Zhang G."/>
        </authorList>
    </citation>
    <scope>NUCLEOTIDE SEQUENCE [LARGE SCALE GENOMIC DNA]</scope>
    <source>
        <strain evidence="5">B10K-DU-001-53</strain>
        <tissue evidence="5">Muscle</tissue>
    </source>
</reference>
<evidence type="ECO:0000313" key="5">
    <source>
        <dbReference type="EMBL" id="NXJ14318.1"/>
    </source>
</evidence>
<dbReference type="GO" id="GO:0038023">
    <property type="term" value="F:signaling receptor activity"/>
    <property type="evidence" value="ECO:0007669"/>
    <property type="project" value="TreeGrafter"/>
</dbReference>
<dbReference type="SUPFAM" id="SSF52058">
    <property type="entry name" value="L domain-like"/>
    <property type="match status" value="1"/>
</dbReference>
<keyword evidence="3" id="KW-1133">Transmembrane helix</keyword>
<evidence type="ECO:0000256" key="2">
    <source>
        <dbReference type="ARBA" id="ARBA00022737"/>
    </source>
</evidence>
<dbReference type="PROSITE" id="PS51450">
    <property type="entry name" value="LRR"/>
    <property type="match status" value="1"/>
</dbReference>
<keyword evidence="6" id="KW-1185">Reference proteome</keyword>
<keyword evidence="2" id="KW-0677">Repeat</keyword>
<dbReference type="InterPro" id="IPR001611">
    <property type="entry name" value="Leu-rich_rpt"/>
</dbReference>